<accession>A0A0M6ZSJ7</accession>
<name>A0A0M6ZSJ7_9HYPH</name>
<evidence type="ECO:0000313" key="2">
    <source>
        <dbReference type="EMBL" id="CTQ64403.1"/>
    </source>
</evidence>
<sequence length="144" mass="15644">MEQRISMTTLAVPDVAQARRFFEEGLGWKVNAAPSPDVVFFQVIGGVFALYSREALEKEIGRDVTKDTTGAITLAWNARSEQEVDAIFQKAVSAGADPVKHPEKAFWGGYSSYVGVPGGHLLEIAHNPFWKIEADGAVTLPPAQ</sequence>
<gene>
    <name evidence="2" type="ORF">LA5096_00371</name>
</gene>
<dbReference type="GO" id="GO:0016829">
    <property type="term" value="F:lyase activity"/>
    <property type="evidence" value="ECO:0007669"/>
    <property type="project" value="UniProtKB-KW"/>
</dbReference>
<feature type="domain" description="VOC" evidence="1">
    <location>
        <begin position="4"/>
        <end position="127"/>
    </location>
</feature>
<dbReference type="STRING" id="311410.LA5095_03002"/>
<dbReference type="InterPro" id="IPR029068">
    <property type="entry name" value="Glyas_Bleomycin-R_OHBP_Dase"/>
</dbReference>
<dbReference type="SUPFAM" id="SSF54593">
    <property type="entry name" value="Glyoxalase/Bleomycin resistance protein/Dihydroxybiphenyl dioxygenase"/>
    <property type="match status" value="1"/>
</dbReference>
<keyword evidence="3" id="KW-1185">Reference proteome</keyword>
<dbReference type="PROSITE" id="PS51819">
    <property type="entry name" value="VOC"/>
    <property type="match status" value="1"/>
</dbReference>
<dbReference type="Pfam" id="PF00903">
    <property type="entry name" value="Glyoxalase"/>
    <property type="match status" value="1"/>
</dbReference>
<keyword evidence="2" id="KW-0456">Lyase</keyword>
<protein>
    <submittedName>
        <fullName evidence="2">Putative lactoylglutathione lyase</fullName>
    </submittedName>
</protein>
<dbReference type="PANTHER" id="PTHR36503:SF1">
    <property type="entry name" value="BLR2520 PROTEIN"/>
    <property type="match status" value="1"/>
</dbReference>
<dbReference type="GeneID" id="97667835"/>
<reference evidence="3" key="1">
    <citation type="submission" date="2015-07" db="EMBL/GenBank/DDBJ databases">
        <authorList>
            <person name="Rodrigo-Torres Lidia"/>
            <person name="Arahal R.David."/>
        </authorList>
    </citation>
    <scope>NUCLEOTIDE SEQUENCE [LARGE SCALE GENOMIC DNA]</scope>
    <source>
        <strain evidence="3">CECT 5096</strain>
    </source>
</reference>
<organism evidence="2 3">
    <name type="scientific">Roseibium album</name>
    <dbReference type="NCBI Taxonomy" id="311410"/>
    <lineage>
        <taxon>Bacteria</taxon>
        <taxon>Pseudomonadati</taxon>
        <taxon>Pseudomonadota</taxon>
        <taxon>Alphaproteobacteria</taxon>
        <taxon>Hyphomicrobiales</taxon>
        <taxon>Stappiaceae</taxon>
        <taxon>Roseibium</taxon>
    </lineage>
</organism>
<dbReference type="OrthoDB" id="9798430at2"/>
<dbReference type="Proteomes" id="UP000049983">
    <property type="component" value="Unassembled WGS sequence"/>
</dbReference>
<dbReference type="RefSeq" id="WP_055116905.1">
    <property type="nucleotide sequence ID" value="NZ_CANKXR010000007.1"/>
</dbReference>
<evidence type="ECO:0000259" key="1">
    <source>
        <dbReference type="PROSITE" id="PS51819"/>
    </source>
</evidence>
<dbReference type="InterPro" id="IPR004360">
    <property type="entry name" value="Glyas_Fos-R_dOase_dom"/>
</dbReference>
<dbReference type="PANTHER" id="PTHR36503">
    <property type="entry name" value="BLR2520 PROTEIN"/>
    <property type="match status" value="1"/>
</dbReference>
<dbReference type="CDD" id="cd07251">
    <property type="entry name" value="VOC_like"/>
    <property type="match status" value="1"/>
</dbReference>
<dbReference type="AlphaFoldDB" id="A0A0M6ZSJ7"/>
<dbReference type="InterPro" id="IPR037523">
    <property type="entry name" value="VOC_core"/>
</dbReference>
<evidence type="ECO:0000313" key="3">
    <source>
        <dbReference type="Proteomes" id="UP000049983"/>
    </source>
</evidence>
<dbReference type="EMBL" id="CXWC01000001">
    <property type="protein sequence ID" value="CTQ64403.1"/>
    <property type="molecule type" value="Genomic_DNA"/>
</dbReference>
<dbReference type="Gene3D" id="3.10.180.10">
    <property type="entry name" value="2,3-Dihydroxybiphenyl 1,2-Dioxygenase, domain 1"/>
    <property type="match status" value="1"/>
</dbReference>
<proteinExistence type="predicted"/>